<feature type="domain" description="HAMP" evidence="13">
    <location>
        <begin position="196"/>
        <end position="249"/>
    </location>
</feature>
<dbReference type="PANTHER" id="PTHR45436">
    <property type="entry name" value="SENSOR HISTIDINE KINASE YKOH"/>
    <property type="match status" value="1"/>
</dbReference>
<sequence length="472" mass="52449">MRFANLCWPGSLRSRLLAVYGLSMVFSALLVGALVILVAKPFDSYALQRGMGHAAEKLAEWVSFDAKGVPQGFSERELKAWMLTSLGEEMQLRITDARGRVVFAPNGEMQPLTQTGQGFDPELKAFAYERGGVVMRAGTAPLVHDGTTWHVQVAVSDRMVDWLRESVGLPALWRGMVAIGVVFLVVFLFSTHRTLQRMLRPLGVAAQDAQRITPQTLGTRLQPKDLPREFAPLVEAFNHVLDRLQAGFRNQQEFLSMAAHELKTPLALMRVQIELEPEDRRSPELLKDVDHMARQVQQLLHLAEVCEHQRYRMEDIAPADIIGEVCDFMARASEKCGVHIHCEVKDDAPAWRADRGALFVLLKNLIENAVQHSPQGATVTVKACGLGFSVLDRGRGVPPEDLPRIFERFWRSSERRDLGAGLGLPICLEIARAHGWTLTALPGATAGLEIQARFAGPVREPAQPFNRPARPS</sequence>
<keyword evidence="10 11" id="KW-0472">Membrane</keyword>
<dbReference type="Gene3D" id="3.30.565.10">
    <property type="entry name" value="Histidine kinase-like ATPase, C-terminal domain"/>
    <property type="match status" value="1"/>
</dbReference>
<dbReference type="InterPro" id="IPR050428">
    <property type="entry name" value="TCS_sensor_his_kinase"/>
</dbReference>
<proteinExistence type="predicted"/>
<dbReference type="InterPro" id="IPR004358">
    <property type="entry name" value="Sig_transdc_His_kin-like_C"/>
</dbReference>
<evidence type="ECO:0000256" key="1">
    <source>
        <dbReference type="ARBA" id="ARBA00000085"/>
    </source>
</evidence>
<dbReference type="EC" id="2.7.13.3" evidence="3"/>
<evidence type="ECO:0000256" key="2">
    <source>
        <dbReference type="ARBA" id="ARBA00004370"/>
    </source>
</evidence>
<gene>
    <name evidence="14" type="ORF">I6G66_19290</name>
</gene>
<evidence type="ECO:0000259" key="12">
    <source>
        <dbReference type="PROSITE" id="PS50109"/>
    </source>
</evidence>
<evidence type="ECO:0000256" key="6">
    <source>
        <dbReference type="ARBA" id="ARBA00022692"/>
    </source>
</evidence>
<evidence type="ECO:0000313" key="15">
    <source>
        <dbReference type="Proteomes" id="UP000594778"/>
    </source>
</evidence>
<comment type="catalytic activity">
    <reaction evidence="1">
        <text>ATP + protein L-histidine = ADP + protein N-phospho-L-histidine.</text>
        <dbReference type="EC" id="2.7.13.3"/>
    </reaction>
</comment>
<keyword evidence="7 14" id="KW-0418">Kinase</keyword>
<dbReference type="PRINTS" id="PR00344">
    <property type="entry name" value="BCTRLSENSOR"/>
</dbReference>
<protein>
    <recommendedName>
        <fullName evidence="3">histidine kinase</fullName>
        <ecNumber evidence="3">2.7.13.3</ecNumber>
    </recommendedName>
</protein>
<dbReference type="PROSITE" id="PS50885">
    <property type="entry name" value="HAMP"/>
    <property type="match status" value="1"/>
</dbReference>
<feature type="transmembrane region" description="Helical" evidence="11">
    <location>
        <begin position="16"/>
        <end position="39"/>
    </location>
</feature>
<evidence type="ECO:0000256" key="10">
    <source>
        <dbReference type="ARBA" id="ARBA00023136"/>
    </source>
</evidence>
<dbReference type="PROSITE" id="PS50109">
    <property type="entry name" value="HIS_KIN"/>
    <property type="match status" value="1"/>
</dbReference>
<feature type="domain" description="Histidine kinase" evidence="12">
    <location>
        <begin position="257"/>
        <end position="458"/>
    </location>
</feature>
<dbReference type="InterPro" id="IPR003661">
    <property type="entry name" value="HisK_dim/P_dom"/>
</dbReference>
<organism evidence="14 15">
    <name type="scientific">Delftia acidovorans</name>
    <name type="common">Pseudomonas acidovorans</name>
    <name type="synonym">Comamonas acidovorans</name>
    <dbReference type="NCBI Taxonomy" id="80866"/>
    <lineage>
        <taxon>Bacteria</taxon>
        <taxon>Pseudomonadati</taxon>
        <taxon>Pseudomonadota</taxon>
        <taxon>Betaproteobacteria</taxon>
        <taxon>Burkholderiales</taxon>
        <taxon>Comamonadaceae</taxon>
        <taxon>Delftia</taxon>
    </lineage>
</organism>
<evidence type="ECO:0000256" key="11">
    <source>
        <dbReference type="SAM" id="Phobius"/>
    </source>
</evidence>
<dbReference type="Pfam" id="PF00512">
    <property type="entry name" value="HisKA"/>
    <property type="match status" value="1"/>
</dbReference>
<dbReference type="AlphaFoldDB" id="A0A7T2S013"/>
<dbReference type="EMBL" id="CP065668">
    <property type="protein sequence ID" value="QPS06453.1"/>
    <property type="molecule type" value="Genomic_DNA"/>
</dbReference>
<dbReference type="InterPro" id="IPR036097">
    <property type="entry name" value="HisK_dim/P_sf"/>
</dbReference>
<evidence type="ECO:0000256" key="7">
    <source>
        <dbReference type="ARBA" id="ARBA00022777"/>
    </source>
</evidence>
<keyword evidence="5" id="KW-0808">Transferase</keyword>
<accession>A0A7T2S013</accession>
<comment type="subcellular location">
    <subcellularLocation>
        <location evidence="2">Membrane</location>
    </subcellularLocation>
</comment>
<dbReference type="SMART" id="SM00387">
    <property type="entry name" value="HATPase_c"/>
    <property type="match status" value="1"/>
</dbReference>
<evidence type="ECO:0000256" key="8">
    <source>
        <dbReference type="ARBA" id="ARBA00022989"/>
    </source>
</evidence>
<dbReference type="Gene3D" id="1.10.287.130">
    <property type="match status" value="1"/>
</dbReference>
<dbReference type="SMART" id="SM00388">
    <property type="entry name" value="HisKA"/>
    <property type="match status" value="1"/>
</dbReference>
<dbReference type="SUPFAM" id="SSF55874">
    <property type="entry name" value="ATPase domain of HSP90 chaperone/DNA topoisomerase II/histidine kinase"/>
    <property type="match status" value="1"/>
</dbReference>
<dbReference type="InterPro" id="IPR036890">
    <property type="entry name" value="HATPase_C_sf"/>
</dbReference>
<keyword evidence="9" id="KW-0902">Two-component regulatory system</keyword>
<reference evidence="14 15" key="1">
    <citation type="submission" date="2020-12" db="EMBL/GenBank/DDBJ databases">
        <title>FDA dAtabase for Regulatory Grade micrObial Sequences (FDA-ARGOS): Supporting development and validation of Infectious Disease Dx tests.</title>
        <authorList>
            <person name="Sproer C."/>
            <person name="Gronow S."/>
            <person name="Severitt S."/>
            <person name="Schroder I."/>
            <person name="Tallon L."/>
            <person name="Sadzewicz L."/>
            <person name="Zhao X."/>
            <person name="Boylan J."/>
            <person name="Ott S."/>
            <person name="Bowen H."/>
            <person name="Vavikolanu K."/>
            <person name="Mehta A."/>
            <person name="Aluvathingal J."/>
            <person name="Nadendla S."/>
            <person name="Lowell S."/>
            <person name="Myers T."/>
            <person name="Yan Y."/>
            <person name="Sichtig H."/>
        </authorList>
    </citation>
    <scope>NUCLEOTIDE SEQUENCE [LARGE SCALE GENOMIC DNA]</scope>
    <source>
        <strain evidence="14 15">FDAARGOS_909</strain>
    </source>
</reference>
<dbReference type="SUPFAM" id="SSF47384">
    <property type="entry name" value="Homodimeric domain of signal transducing histidine kinase"/>
    <property type="match status" value="1"/>
</dbReference>
<dbReference type="SMART" id="SM00304">
    <property type="entry name" value="HAMP"/>
    <property type="match status" value="1"/>
</dbReference>
<evidence type="ECO:0000256" key="4">
    <source>
        <dbReference type="ARBA" id="ARBA00022553"/>
    </source>
</evidence>
<dbReference type="PANTHER" id="PTHR45436:SF5">
    <property type="entry name" value="SENSOR HISTIDINE KINASE TRCS"/>
    <property type="match status" value="1"/>
</dbReference>
<feature type="transmembrane region" description="Helical" evidence="11">
    <location>
        <begin position="171"/>
        <end position="190"/>
    </location>
</feature>
<dbReference type="CDD" id="cd00082">
    <property type="entry name" value="HisKA"/>
    <property type="match status" value="1"/>
</dbReference>
<dbReference type="GO" id="GO:0000155">
    <property type="term" value="F:phosphorelay sensor kinase activity"/>
    <property type="evidence" value="ECO:0007669"/>
    <property type="project" value="InterPro"/>
</dbReference>
<evidence type="ECO:0000256" key="3">
    <source>
        <dbReference type="ARBA" id="ARBA00012438"/>
    </source>
</evidence>
<name>A0A7T2S013_DELAC</name>
<dbReference type="Pfam" id="PF02518">
    <property type="entry name" value="HATPase_c"/>
    <property type="match status" value="1"/>
</dbReference>
<keyword evidence="6 11" id="KW-0812">Transmembrane</keyword>
<evidence type="ECO:0000256" key="5">
    <source>
        <dbReference type="ARBA" id="ARBA00022679"/>
    </source>
</evidence>
<dbReference type="RefSeq" id="WP_183020729.1">
    <property type="nucleotide sequence ID" value="NZ_CP065668.1"/>
</dbReference>
<dbReference type="InterPro" id="IPR003594">
    <property type="entry name" value="HATPase_dom"/>
</dbReference>
<dbReference type="InterPro" id="IPR005467">
    <property type="entry name" value="His_kinase_dom"/>
</dbReference>
<keyword evidence="4" id="KW-0597">Phosphoprotein</keyword>
<evidence type="ECO:0000313" key="14">
    <source>
        <dbReference type="EMBL" id="QPS06453.1"/>
    </source>
</evidence>
<dbReference type="Proteomes" id="UP000594778">
    <property type="component" value="Chromosome"/>
</dbReference>
<evidence type="ECO:0000256" key="9">
    <source>
        <dbReference type="ARBA" id="ARBA00023012"/>
    </source>
</evidence>
<dbReference type="GO" id="GO:0016020">
    <property type="term" value="C:membrane"/>
    <property type="evidence" value="ECO:0007669"/>
    <property type="project" value="UniProtKB-SubCell"/>
</dbReference>
<evidence type="ECO:0000259" key="13">
    <source>
        <dbReference type="PROSITE" id="PS50885"/>
    </source>
</evidence>
<dbReference type="Pfam" id="PF00672">
    <property type="entry name" value="HAMP"/>
    <property type="match status" value="1"/>
</dbReference>
<keyword evidence="8 11" id="KW-1133">Transmembrane helix</keyword>
<dbReference type="InterPro" id="IPR003660">
    <property type="entry name" value="HAMP_dom"/>
</dbReference>